<dbReference type="InterPro" id="IPR052526">
    <property type="entry name" value="HTH-type_Bedaq_tolerance"/>
</dbReference>
<organism evidence="2 3">
    <name type="scientific">Actinocatenispora rupis</name>
    <dbReference type="NCBI Taxonomy" id="519421"/>
    <lineage>
        <taxon>Bacteria</taxon>
        <taxon>Bacillati</taxon>
        <taxon>Actinomycetota</taxon>
        <taxon>Actinomycetes</taxon>
        <taxon>Micromonosporales</taxon>
        <taxon>Micromonosporaceae</taxon>
        <taxon>Actinocatenispora</taxon>
    </lineage>
</organism>
<dbReference type="Pfam" id="PF12802">
    <property type="entry name" value="MarR_2"/>
    <property type="match status" value="1"/>
</dbReference>
<protein>
    <submittedName>
        <fullName evidence="2">MarR family transcriptional regulator</fullName>
    </submittedName>
</protein>
<dbReference type="EMBL" id="BOMB01000012">
    <property type="protein sequence ID" value="GID11492.1"/>
    <property type="molecule type" value="Genomic_DNA"/>
</dbReference>
<sequence>MTEETVSREVAGAANELRLSMMRLVRRLRAERPPHGLSLTRIDALGRLDRDGPATVTELAAAEGITPQSMARAMAELVESGLVTRQSDPHDGRQVLLAIAADGEALLAEDRARRSTWLAVTMADRLSPEERDVLRIAGRLLDRLADA</sequence>
<evidence type="ECO:0000259" key="1">
    <source>
        <dbReference type="PROSITE" id="PS50995"/>
    </source>
</evidence>
<dbReference type="Gene3D" id="1.10.10.10">
    <property type="entry name" value="Winged helix-like DNA-binding domain superfamily/Winged helix DNA-binding domain"/>
    <property type="match status" value="1"/>
</dbReference>
<dbReference type="SUPFAM" id="SSF46785">
    <property type="entry name" value="Winged helix' DNA-binding domain"/>
    <property type="match status" value="1"/>
</dbReference>
<dbReference type="PROSITE" id="PS50995">
    <property type="entry name" value="HTH_MARR_2"/>
    <property type="match status" value="1"/>
</dbReference>
<dbReference type="InterPro" id="IPR036390">
    <property type="entry name" value="WH_DNA-bd_sf"/>
</dbReference>
<dbReference type="GO" id="GO:0003700">
    <property type="term" value="F:DNA-binding transcription factor activity"/>
    <property type="evidence" value="ECO:0007669"/>
    <property type="project" value="InterPro"/>
</dbReference>
<dbReference type="RefSeq" id="WP_203657478.1">
    <property type="nucleotide sequence ID" value="NZ_BAAAZM010000006.1"/>
</dbReference>
<proteinExistence type="predicted"/>
<feature type="domain" description="HTH marR-type" evidence="1">
    <location>
        <begin position="3"/>
        <end position="146"/>
    </location>
</feature>
<dbReference type="InterPro" id="IPR036388">
    <property type="entry name" value="WH-like_DNA-bd_sf"/>
</dbReference>
<keyword evidence="3" id="KW-1185">Reference proteome</keyword>
<gene>
    <name evidence="2" type="ORF">Aru02nite_23810</name>
</gene>
<dbReference type="Gene3D" id="1.10.287.100">
    <property type="match status" value="1"/>
</dbReference>
<accession>A0A8J3J3X6</accession>
<dbReference type="PANTHER" id="PTHR39515">
    <property type="entry name" value="CONSERVED PROTEIN"/>
    <property type="match status" value="1"/>
</dbReference>
<dbReference type="Proteomes" id="UP000612808">
    <property type="component" value="Unassembled WGS sequence"/>
</dbReference>
<dbReference type="AlphaFoldDB" id="A0A8J3J3X6"/>
<dbReference type="PANTHER" id="PTHR39515:SF2">
    <property type="entry name" value="HTH-TYPE TRANSCRIPTIONAL REGULATOR RV0880"/>
    <property type="match status" value="1"/>
</dbReference>
<dbReference type="SMART" id="SM00347">
    <property type="entry name" value="HTH_MARR"/>
    <property type="match status" value="1"/>
</dbReference>
<name>A0A8J3J3X6_9ACTN</name>
<evidence type="ECO:0000313" key="3">
    <source>
        <dbReference type="Proteomes" id="UP000612808"/>
    </source>
</evidence>
<comment type="caution">
    <text evidence="2">The sequence shown here is derived from an EMBL/GenBank/DDBJ whole genome shotgun (WGS) entry which is preliminary data.</text>
</comment>
<reference evidence="2" key="1">
    <citation type="submission" date="2021-01" db="EMBL/GenBank/DDBJ databases">
        <title>Whole genome shotgun sequence of Actinocatenispora rupis NBRC 107355.</title>
        <authorList>
            <person name="Komaki H."/>
            <person name="Tamura T."/>
        </authorList>
    </citation>
    <scope>NUCLEOTIDE SEQUENCE</scope>
    <source>
        <strain evidence="2">NBRC 107355</strain>
    </source>
</reference>
<dbReference type="InterPro" id="IPR000835">
    <property type="entry name" value="HTH_MarR-typ"/>
</dbReference>
<evidence type="ECO:0000313" key="2">
    <source>
        <dbReference type="EMBL" id="GID11492.1"/>
    </source>
</evidence>